<protein>
    <recommendedName>
        <fullName evidence="2">UPF0251 protein SAMN05216508_1018</fullName>
    </recommendedName>
</protein>
<dbReference type="Gene3D" id="3.30.420.130">
    <property type="entry name" value="Dinitrogenase iron-molybdenum cofactor biosynthesis domain"/>
    <property type="match status" value="1"/>
</dbReference>
<dbReference type="RefSeq" id="WP_090468980.1">
    <property type="nucleotide sequence ID" value="NZ_FOWF01000002.1"/>
</dbReference>
<dbReference type="InterPro" id="IPR033913">
    <property type="entry name" value="MTH1175_dom"/>
</dbReference>
<evidence type="ECO:0000256" key="3">
    <source>
        <dbReference type="SAM" id="MobiDB-lite"/>
    </source>
</evidence>
<dbReference type="OrthoDB" id="280278at2"/>
<gene>
    <name evidence="5" type="ORF">SAMN05216508_1018</name>
</gene>
<dbReference type="PANTHER" id="PTHR37478:SF2">
    <property type="entry name" value="UPF0251 PROTEIN TK0562"/>
    <property type="match status" value="1"/>
</dbReference>
<dbReference type="Pfam" id="PF02579">
    <property type="entry name" value="Nitro_FeMo-Co"/>
    <property type="match status" value="1"/>
</dbReference>
<evidence type="ECO:0000256" key="2">
    <source>
        <dbReference type="HAMAP-Rule" id="MF_00674"/>
    </source>
</evidence>
<dbReference type="Gene3D" id="1.10.10.10">
    <property type="entry name" value="Winged helix-like DNA-binding domain superfamily/Winged helix DNA-binding domain"/>
    <property type="match status" value="1"/>
</dbReference>
<accession>A0A1I7EV01</accession>
<dbReference type="InterPro" id="IPR013324">
    <property type="entry name" value="RNA_pol_sigma_r3/r4-like"/>
</dbReference>
<feature type="compositionally biased region" description="Basic and acidic residues" evidence="3">
    <location>
        <begin position="247"/>
        <end position="265"/>
    </location>
</feature>
<dbReference type="InterPro" id="IPR036105">
    <property type="entry name" value="DiNase_FeMo-co_biosyn_sf"/>
</dbReference>
<reference evidence="5 6" key="1">
    <citation type="submission" date="2016-10" db="EMBL/GenBank/DDBJ databases">
        <authorList>
            <person name="de Groot N.N."/>
        </authorList>
    </citation>
    <scope>NUCLEOTIDE SEQUENCE [LARGE SCALE GENOMIC DNA]</scope>
    <source>
        <strain evidence="5 6">KHGC13</strain>
    </source>
</reference>
<dbReference type="Proteomes" id="UP000198817">
    <property type="component" value="Unassembled WGS sequence"/>
</dbReference>
<comment type="similarity">
    <text evidence="1 2">Belongs to the UPF0251 family.</text>
</comment>
<dbReference type="AlphaFoldDB" id="A0A1I7EV01"/>
<dbReference type="CDD" id="cd06171">
    <property type="entry name" value="Sigma70_r4"/>
    <property type="match status" value="1"/>
</dbReference>
<organism evidence="5 6">
    <name type="scientific">Eubacterium pyruvativorans</name>
    <dbReference type="NCBI Taxonomy" id="155865"/>
    <lineage>
        <taxon>Bacteria</taxon>
        <taxon>Bacillati</taxon>
        <taxon>Bacillota</taxon>
        <taxon>Clostridia</taxon>
        <taxon>Eubacteriales</taxon>
        <taxon>Eubacteriaceae</taxon>
        <taxon>Eubacterium</taxon>
    </lineage>
</organism>
<dbReference type="SUPFAM" id="SSF88659">
    <property type="entry name" value="Sigma3 and sigma4 domains of RNA polymerase sigma factors"/>
    <property type="match status" value="1"/>
</dbReference>
<keyword evidence="6" id="KW-1185">Reference proteome</keyword>
<keyword evidence="5" id="KW-0238">DNA-binding</keyword>
<feature type="domain" description="Dinitrogenase iron-molybdenum cofactor biosynthesis" evidence="4">
    <location>
        <begin position="122"/>
        <end position="209"/>
    </location>
</feature>
<evidence type="ECO:0000259" key="4">
    <source>
        <dbReference type="Pfam" id="PF02579"/>
    </source>
</evidence>
<evidence type="ECO:0000256" key="1">
    <source>
        <dbReference type="ARBA" id="ARBA00009350"/>
    </source>
</evidence>
<proteinExistence type="inferred from homology"/>
<dbReference type="CDD" id="cd00851">
    <property type="entry name" value="MTH1175"/>
    <property type="match status" value="1"/>
</dbReference>
<dbReference type="GO" id="GO:0003677">
    <property type="term" value="F:DNA binding"/>
    <property type="evidence" value="ECO:0007669"/>
    <property type="project" value="UniProtKB-KW"/>
</dbReference>
<sequence>MPRPKRCRRVQSFPAFWCFEAEDGRNRPDDSIRLTLDEYEAIRLLDLEGLTQAECAEMMNVSRTTVTAIYERARKKIAECIVNGRRLLISGGDYDLETEETASGSAGKGTNTMRLAVTYDADGTVFQHFGRTEQFKIYDIENGEVTRTEVLGTGGTGHGALAGFLKSIGADVLICGGIGGGAQSALAEAGIPFFGGVTGPADEAAKAYTEGKLSFDPEVHCDHHHHEEGHSCGGHHHGEGHSCGGHHHGEGHSCSGHHGEGCGHN</sequence>
<name>A0A1I7EV01_9FIRM</name>
<dbReference type="EMBL" id="FPBT01000001">
    <property type="protein sequence ID" value="SFU27764.1"/>
    <property type="molecule type" value="Genomic_DNA"/>
</dbReference>
<dbReference type="Pfam" id="PF02001">
    <property type="entry name" value="DUF134"/>
    <property type="match status" value="1"/>
</dbReference>
<evidence type="ECO:0000313" key="5">
    <source>
        <dbReference type="EMBL" id="SFU27764.1"/>
    </source>
</evidence>
<dbReference type="SUPFAM" id="SSF53146">
    <property type="entry name" value="Nitrogenase accessory factor-like"/>
    <property type="match status" value="1"/>
</dbReference>
<dbReference type="HAMAP" id="MF_00674">
    <property type="entry name" value="UPF0251"/>
    <property type="match status" value="1"/>
</dbReference>
<dbReference type="InterPro" id="IPR003731">
    <property type="entry name" value="Di-Nase_FeMo-co_biosynth"/>
</dbReference>
<dbReference type="InterPro" id="IPR002852">
    <property type="entry name" value="UPF0251"/>
</dbReference>
<feature type="compositionally biased region" description="Basic and acidic residues" evidence="3">
    <location>
        <begin position="225"/>
        <end position="240"/>
    </location>
</feature>
<dbReference type="PANTHER" id="PTHR37478">
    <property type="match status" value="1"/>
</dbReference>
<evidence type="ECO:0000313" key="6">
    <source>
        <dbReference type="Proteomes" id="UP000198817"/>
    </source>
</evidence>
<dbReference type="InterPro" id="IPR036388">
    <property type="entry name" value="WH-like_DNA-bd_sf"/>
</dbReference>
<feature type="region of interest" description="Disordered" evidence="3">
    <location>
        <begin position="225"/>
        <end position="265"/>
    </location>
</feature>
<dbReference type="STRING" id="155865.SAMN05216515_1028"/>